<dbReference type="Proteomes" id="UP000198371">
    <property type="component" value="Chromosome 2"/>
</dbReference>
<keyword evidence="1" id="KW-0472">Membrane</keyword>
<organism evidence="2 3">
    <name type="scientific">Vibrio tarriae</name>
    <dbReference type="NCBI Taxonomy" id="2014742"/>
    <lineage>
        <taxon>Bacteria</taxon>
        <taxon>Pseudomonadati</taxon>
        <taxon>Pseudomonadota</taxon>
        <taxon>Gammaproteobacteria</taxon>
        <taxon>Vibrionales</taxon>
        <taxon>Vibrionaceae</taxon>
        <taxon>Vibrio</taxon>
    </lineage>
</organism>
<protein>
    <submittedName>
        <fullName evidence="2">Uncharacterized protein</fullName>
    </submittedName>
</protein>
<evidence type="ECO:0000313" key="3">
    <source>
        <dbReference type="Proteomes" id="UP000198371"/>
    </source>
</evidence>
<dbReference type="EMBL" id="CP022352">
    <property type="protein sequence ID" value="ASK53446.1"/>
    <property type="molecule type" value="Genomic_DNA"/>
</dbReference>
<reference evidence="3" key="1">
    <citation type="journal article" date="2017" name="Genome Announc.">
        <title>Complete Genome Sequence of Vibrio sp. Strain 2521-89, a Close Relative of Vibrio cholerae Isolated from Lake Water in New Mexico, USA.</title>
        <authorList>
            <person name="Liang K."/>
            <person name="Orata F.D."/>
            <person name="Winkjer N.S."/>
            <person name="Rowe L.A."/>
            <person name="Tarr C.L."/>
            <person name="Boucher Y."/>
        </authorList>
    </citation>
    <scope>NUCLEOTIDE SEQUENCE [LARGE SCALE GENOMIC DNA]</scope>
    <source>
        <strain evidence="3">2521-89</strain>
    </source>
</reference>
<dbReference type="AlphaFoldDB" id="A0AAU8W8Q8"/>
<gene>
    <name evidence="2" type="ORF">CEQ48_01110</name>
</gene>
<keyword evidence="3" id="KW-1185">Reference proteome</keyword>
<accession>A0AAU8W8Q8</accession>
<name>A0AAU8W8Q8_9VIBR</name>
<feature type="transmembrane region" description="Helical" evidence="1">
    <location>
        <begin position="75"/>
        <end position="101"/>
    </location>
</feature>
<sequence>MKIIQIIKVNYWLLNCNMAKMLNLSAKALHSIISAIVSNYFFNIVFFPLLGYSMLINYMAVNDFFSYEIVSESLFAVNIFIMTMVAGLMLTMFAVFGSAIFAFSNFASGGKILAPFSTYRPLFLINLIFGFMVGYPIIFTEDKTFPLFVLAISAYLALHYTLFLFGTPRTKVFSLGALLLLSIGGTFFQQELSSRVFENGLRAFGVGGSIPMKLYDDVTPEGVKIVVLLITPKAVYFKQDNATGLIPIEKVKKLVQVTEI</sequence>
<feature type="transmembrane region" description="Helical" evidence="1">
    <location>
        <begin position="172"/>
        <end position="188"/>
    </location>
</feature>
<evidence type="ECO:0000313" key="2">
    <source>
        <dbReference type="EMBL" id="ASK53446.1"/>
    </source>
</evidence>
<feature type="transmembrane region" description="Helical" evidence="1">
    <location>
        <begin position="145"/>
        <end position="165"/>
    </location>
</feature>
<dbReference type="KEGG" id="vti:CEQ48_01110"/>
<reference evidence="2 3" key="2">
    <citation type="submission" date="2017-06" db="EMBL/GenBank/DDBJ databases">
        <title>Complete genome sequence of Vibrio sp. 2521-89, a close relative of Vibrio cholerae isolated from lake water in New Mexico, USA.</title>
        <authorList>
            <person name="Liang K."/>
            <person name="Orata F.D."/>
            <person name="Winkjer N.S."/>
            <person name="Tarr C.L."/>
            <person name="Boucher Y."/>
        </authorList>
    </citation>
    <scope>NUCLEOTIDE SEQUENCE [LARGE SCALE GENOMIC DNA]</scope>
    <source>
        <strain evidence="2 3">2521-89</strain>
    </source>
</reference>
<evidence type="ECO:0000256" key="1">
    <source>
        <dbReference type="SAM" id="Phobius"/>
    </source>
</evidence>
<keyword evidence="1" id="KW-0812">Transmembrane</keyword>
<feature type="transmembrane region" description="Helical" evidence="1">
    <location>
        <begin position="122"/>
        <end position="139"/>
    </location>
</feature>
<keyword evidence="1" id="KW-1133">Transmembrane helix</keyword>
<proteinExistence type="predicted"/>
<feature type="transmembrane region" description="Helical" evidence="1">
    <location>
        <begin position="28"/>
        <end position="55"/>
    </location>
</feature>
<dbReference type="RefSeq" id="WP_089069915.1">
    <property type="nucleotide sequence ID" value="NZ_CP022352.1"/>
</dbReference>